<organism evidence="10 11">
    <name type="scientific">Nematostella vectensis</name>
    <name type="common">Starlet sea anemone</name>
    <dbReference type="NCBI Taxonomy" id="45351"/>
    <lineage>
        <taxon>Eukaryota</taxon>
        <taxon>Metazoa</taxon>
        <taxon>Cnidaria</taxon>
        <taxon>Anthozoa</taxon>
        <taxon>Hexacorallia</taxon>
        <taxon>Actiniaria</taxon>
        <taxon>Edwardsiidae</taxon>
        <taxon>Nematostella</taxon>
    </lineage>
</organism>
<gene>
    <name evidence="10" type="ORF">NEMVEDRAFT_v1g238668</name>
</gene>
<dbReference type="GO" id="GO:0005886">
    <property type="term" value="C:plasma membrane"/>
    <property type="evidence" value="ECO:0000318"/>
    <property type="project" value="GO_Central"/>
</dbReference>
<evidence type="ECO:0000256" key="2">
    <source>
        <dbReference type="ARBA" id="ARBA00008497"/>
    </source>
</evidence>
<dbReference type="GO" id="GO:0005261">
    <property type="term" value="F:monoatomic cation channel activity"/>
    <property type="evidence" value="ECO:0000318"/>
    <property type="project" value="GO_Central"/>
</dbReference>
<dbReference type="Pfam" id="PF14798">
    <property type="entry name" value="Ca_hom_mod"/>
    <property type="match status" value="1"/>
</dbReference>
<dbReference type="GO" id="GO:1904669">
    <property type="term" value="P:ATP export"/>
    <property type="evidence" value="ECO:0007669"/>
    <property type="project" value="UniProtKB-ARBA"/>
</dbReference>
<keyword evidence="4 9" id="KW-0812">Transmembrane</keyword>
<dbReference type="Proteomes" id="UP000001593">
    <property type="component" value="Unassembled WGS sequence"/>
</dbReference>
<dbReference type="PANTHER" id="PTHR32261">
    <property type="entry name" value="CALCIUM HOMEOSTASIS MODULATOR PROTEIN"/>
    <property type="match status" value="1"/>
</dbReference>
<comment type="subcellular location">
    <subcellularLocation>
        <location evidence="1">Membrane</location>
        <topology evidence="1">Multi-pass membrane protein</topology>
    </subcellularLocation>
</comment>
<keyword evidence="8" id="KW-0407">Ion channel</keyword>
<sequence>MSVLFGNFVTAAQSYAEKAGFHIKGGLISLIVYCGNTFMQRIVFSCPATNYALYGNLFLYAPAVVLFCLSLLVSESFWHLTTSCCHKKSKQRVFIFGESQKYIFFAMLPPIMWLLLSFADARYYICANVGPATEQQSMAASAESQVIAWTLFVVCTTIITLVFTIHRFFAKINSKILGRKDFEKLEAAEAVRLFNERIKPLAEQEAKVVVDGLF</sequence>
<keyword evidence="3" id="KW-0813">Transport</keyword>
<protein>
    <submittedName>
        <fullName evidence="10">Uncharacterized protein</fullName>
    </submittedName>
</protein>
<name>A7RJ33_NEMVE</name>
<dbReference type="InterPro" id="IPR029569">
    <property type="entry name" value="CALHM"/>
</dbReference>
<keyword evidence="5 9" id="KW-1133">Transmembrane helix</keyword>
<keyword evidence="6" id="KW-0406">Ion transport</keyword>
<reference evidence="10 11" key="1">
    <citation type="journal article" date="2007" name="Science">
        <title>Sea anemone genome reveals ancestral eumetazoan gene repertoire and genomic organization.</title>
        <authorList>
            <person name="Putnam N.H."/>
            <person name="Srivastava M."/>
            <person name="Hellsten U."/>
            <person name="Dirks B."/>
            <person name="Chapman J."/>
            <person name="Salamov A."/>
            <person name="Terry A."/>
            <person name="Shapiro H."/>
            <person name="Lindquist E."/>
            <person name="Kapitonov V.V."/>
            <person name="Jurka J."/>
            <person name="Genikhovich G."/>
            <person name="Grigoriev I.V."/>
            <person name="Lucas S.M."/>
            <person name="Steele R.E."/>
            <person name="Finnerty J.R."/>
            <person name="Technau U."/>
            <person name="Martindale M.Q."/>
            <person name="Rokhsar D.S."/>
        </authorList>
    </citation>
    <scope>NUCLEOTIDE SEQUENCE [LARGE SCALE GENOMIC DNA]</scope>
    <source>
        <strain evidence="11">CH2 X CH6</strain>
    </source>
</reference>
<evidence type="ECO:0000256" key="7">
    <source>
        <dbReference type="ARBA" id="ARBA00023136"/>
    </source>
</evidence>
<dbReference type="OMA" id="SFWHLTT"/>
<evidence type="ECO:0000256" key="1">
    <source>
        <dbReference type="ARBA" id="ARBA00004141"/>
    </source>
</evidence>
<dbReference type="eggNOG" id="ENOG502QSG7">
    <property type="taxonomic scope" value="Eukaryota"/>
</dbReference>
<proteinExistence type="inferred from homology"/>
<evidence type="ECO:0000256" key="9">
    <source>
        <dbReference type="SAM" id="Phobius"/>
    </source>
</evidence>
<dbReference type="PhylomeDB" id="A7RJ33"/>
<dbReference type="PANTHER" id="PTHR32261:SF1">
    <property type="entry name" value="CALCIUM HOMEOSTASIS MODULATOR PROTEIN"/>
    <property type="match status" value="1"/>
</dbReference>
<evidence type="ECO:0000256" key="8">
    <source>
        <dbReference type="ARBA" id="ARBA00023303"/>
    </source>
</evidence>
<dbReference type="AlphaFoldDB" id="A7RJ33"/>
<evidence type="ECO:0000313" key="10">
    <source>
        <dbReference type="EMBL" id="EDO48613.1"/>
    </source>
</evidence>
<keyword evidence="11" id="KW-1185">Reference proteome</keyword>
<evidence type="ECO:0000256" key="6">
    <source>
        <dbReference type="ARBA" id="ARBA00023065"/>
    </source>
</evidence>
<dbReference type="EMBL" id="DS469513">
    <property type="protein sequence ID" value="EDO48613.1"/>
    <property type="molecule type" value="Genomic_DNA"/>
</dbReference>
<evidence type="ECO:0000313" key="11">
    <source>
        <dbReference type="Proteomes" id="UP000001593"/>
    </source>
</evidence>
<evidence type="ECO:0000256" key="5">
    <source>
        <dbReference type="ARBA" id="ARBA00022989"/>
    </source>
</evidence>
<evidence type="ECO:0000256" key="4">
    <source>
        <dbReference type="ARBA" id="ARBA00022692"/>
    </source>
</evidence>
<comment type="similarity">
    <text evidence="2">Belongs to the CALHM family.</text>
</comment>
<feature type="transmembrane region" description="Helical" evidence="9">
    <location>
        <begin position="57"/>
        <end position="81"/>
    </location>
</feature>
<evidence type="ECO:0000256" key="3">
    <source>
        <dbReference type="ARBA" id="ARBA00022448"/>
    </source>
</evidence>
<dbReference type="HOGENOM" id="CLU_083129_0_0_1"/>
<dbReference type="InParanoid" id="A7RJ33"/>
<accession>A7RJ33</accession>
<keyword evidence="7 9" id="KW-0472">Membrane</keyword>
<feature type="transmembrane region" description="Helical" evidence="9">
    <location>
        <begin position="145"/>
        <end position="170"/>
    </location>
</feature>
<feature type="transmembrane region" description="Helical" evidence="9">
    <location>
        <begin position="102"/>
        <end position="125"/>
    </location>
</feature>